<dbReference type="InterPro" id="IPR003439">
    <property type="entry name" value="ABC_transporter-like_ATP-bd"/>
</dbReference>
<dbReference type="Pfam" id="PF00664">
    <property type="entry name" value="ABC_membrane"/>
    <property type="match status" value="1"/>
</dbReference>
<evidence type="ECO:0000259" key="10">
    <source>
        <dbReference type="PROSITE" id="PS50893"/>
    </source>
</evidence>
<keyword evidence="7 9" id="KW-1133">Transmembrane helix</keyword>
<dbReference type="InterPro" id="IPR036640">
    <property type="entry name" value="ABC1_TM_sf"/>
</dbReference>
<feature type="transmembrane region" description="Helical" evidence="9">
    <location>
        <begin position="52"/>
        <end position="73"/>
    </location>
</feature>
<feature type="domain" description="ABC transporter" evidence="10">
    <location>
        <begin position="335"/>
        <end position="550"/>
    </location>
</feature>
<accession>A0A6S6RYV0</accession>
<feature type="transmembrane region" description="Helical" evidence="9">
    <location>
        <begin position="7"/>
        <end position="26"/>
    </location>
</feature>
<dbReference type="EMBL" id="CACVAZ010000003">
    <property type="protein sequence ID" value="CAA6802310.1"/>
    <property type="molecule type" value="Genomic_DNA"/>
</dbReference>
<dbReference type="InterPro" id="IPR027417">
    <property type="entry name" value="P-loop_NTPase"/>
</dbReference>
<keyword evidence="4 9" id="KW-0812">Transmembrane</keyword>
<sequence>MLKANILAILSIVGWVPIPLFIPYLVDEIILKKEGFFIPFLNHFIVFESKEYYFLLVFLLIIILRAVTTWFTIIRRVLAKEITEDIRFNLRKRLLSHLKEVSMSEYDRLGSGAVSSKMMTDIDSVMKFLSGSIGNIAVQVFTLIGIAVVLLYLDWKLALIILILNPLVIRVFIQVFKKVSKLMKERNKAIGNFMNSLSESLELFGQIKVQNREGNFTKSVYEDAWEIREKSYLLELNSSKSINQSRLFIDYSNDLFKIIALYLVFLGEMSIGEMLAIFVYAGMIIPPIHMIIGFVQDYHDAKEGMDRLNDILRLKKEPNYVMKINPFEGKETVSIELKGVHFSYDENREILKDFSLKIEAGEKVAIVGETGSGKSTLANILMGLYPISQGQILYNGSEIKEIGYAVVRENIGFVLQAPLMFNASLRYNLSLGKAYSDEAMFEALKIAQLYDFVDGLEEKLDTIVGKNGTKLSGGQRQRLSIARVLLDQPKVIIFDESTSSLDMNTEDKLLEALDEYIKNKTVITIAHRQSTIDKAQRVIMLYPQNKKQER</sequence>
<dbReference type="PANTHER" id="PTHR24221:SF233">
    <property type="entry name" value="ATP-BINDING_PERMEASE FUSION ABC TRANSPORTER-RELATED"/>
    <property type="match status" value="1"/>
</dbReference>
<dbReference type="InterPro" id="IPR039421">
    <property type="entry name" value="Type_1_exporter"/>
</dbReference>
<dbReference type="Pfam" id="PF00005">
    <property type="entry name" value="ABC_tran"/>
    <property type="match status" value="1"/>
</dbReference>
<name>A0A6S6RYV0_9BACT</name>
<evidence type="ECO:0000256" key="8">
    <source>
        <dbReference type="ARBA" id="ARBA00023136"/>
    </source>
</evidence>
<comment type="subcellular location">
    <subcellularLocation>
        <location evidence="1">Cell membrane</location>
        <topology evidence="1">Multi-pass membrane protein</topology>
    </subcellularLocation>
</comment>
<dbReference type="SMART" id="SM00382">
    <property type="entry name" value="AAA"/>
    <property type="match status" value="1"/>
</dbReference>
<evidence type="ECO:0000256" key="4">
    <source>
        <dbReference type="ARBA" id="ARBA00022692"/>
    </source>
</evidence>
<dbReference type="AlphaFoldDB" id="A0A6S6RYV0"/>
<evidence type="ECO:0000256" key="2">
    <source>
        <dbReference type="ARBA" id="ARBA00022448"/>
    </source>
</evidence>
<dbReference type="GO" id="GO:0140359">
    <property type="term" value="F:ABC-type transporter activity"/>
    <property type="evidence" value="ECO:0007669"/>
    <property type="project" value="InterPro"/>
</dbReference>
<dbReference type="GO" id="GO:0034040">
    <property type="term" value="F:ATPase-coupled lipid transmembrane transporter activity"/>
    <property type="evidence" value="ECO:0007669"/>
    <property type="project" value="TreeGrafter"/>
</dbReference>
<keyword evidence="2" id="KW-0813">Transport</keyword>
<keyword evidence="8 9" id="KW-0472">Membrane</keyword>
<evidence type="ECO:0000256" key="1">
    <source>
        <dbReference type="ARBA" id="ARBA00004651"/>
    </source>
</evidence>
<evidence type="ECO:0000256" key="7">
    <source>
        <dbReference type="ARBA" id="ARBA00022989"/>
    </source>
</evidence>
<keyword evidence="3" id="KW-1003">Cell membrane</keyword>
<dbReference type="GO" id="GO:0005886">
    <property type="term" value="C:plasma membrane"/>
    <property type="evidence" value="ECO:0007669"/>
    <property type="project" value="UniProtKB-SubCell"/>
</dbReference>
<dbReference type="PROSITE" id="PS00211">
    <property type="entry name" value="ABC_TRANSPORTER_1"/>
    <property type="match status" value="1"/>
</dbReference>
<dbReference type="InterPro" id="IPR017871">
    <property type="entry name" value="ABC_transporter-like_CS"/>
</dbReference>
<dbReference type="GO" id="GO:0005524">
    <property type="term" value="F:ATP binding"/>
    <property type="evidence" value="ECO:0007669"/>
    <property type="project" value="UniProtKB-KW"/>
</dbReference>
<dbReference type="GO" id="GO:0016887">
    <property type="term" value="F:ATP hydrolysis activity"/>
    <property type="evidence" value="ECO:0007669"/>
    <property type="project" value="InterPro"/>
</dbReference>
<evidence type="ECO:0000313" key="12">
    <source>
        <dbReference type="EMBL" id="CAA6802310.1"/>
    </source>
</evidence>
<dbReference type="SUPFAM" id="SSF90123">
    <property type="entry name" value="ABC transporter transmembrane region"/>
    <property type="match status" value="1"/>
</dbReference>
<feature type="transmembrane region" description="Helical" evidence="9">
    <location>
        <begin position="128"/>
        <end position="151"/>
    </location>
</feature>
<evidence type="ECO:0000256" key="5">
    <source>
        <dbReference type="ARBA" id="ARBA00022741"/>
    </source>
</evidence>
<keyword evidence="6" id="KW-0067">ATP-binding</keyword>
<gene>
    <name evidence="12" type="ORF">HELGO_WM27993</name>
</gene>
<dbReference type="InterPro" id="IPR003593">
    <property type="entry name" value="AAA+_ATPase"/>
</dbReference>
<evidence type="ECO:0000259" key="11">
    <source>
        <dbReference type="PROSITE" id="PS50929"/>
    </source>
</evidence>
<reference evidence="12" key="1">
    <citation type="submission" date="2020-01" db="EMBL/GenBank/DDBJ databases">
        <authorList>
            <person name="Meier V. D."/>
            <person name="Meier V D."/>
        </authorList>
    </citation>
    <scope>NUCLEOTIDE SEQUENCE</scope>
    <source>
        <strain evidence="12">HLG_WM_MAG_02</strain>
    </source>
</reference>
<dbReference type="Gene3D" id="1.20.1560.10">
    <property type="entry name" value="ABC transporter type 1, transmembrane domain"/>
    <property type="match status" value="1"/>
</dbReference>
<proteinExistence type="predicted"/>
<dbReference type="FunFam" id="3.40.50.300:FF:000299">
    <property type="entry name" value="ABC transporter ATP-binding protein/permease"/>
    <property type="match status" value="1"/>
</dbReference>
<dbReference type="Gene3D" id="3.40.50.300">
    <property type="entry name" value="P-loop containing nucleotide triphosphate hydrolases"/>
    <property type="match status" value="1"/>
</dbReference>
<keyword evidence="5" id="KW-0547">Nucleotide-binding</keyword>
<protein>
    <submittedName>
        <fullName evidence="12">ABC-type multidrug transport system, ATPase and permease component</fullName>
    </submittedName>
</protein>
<evidence type="ECO:0000256" key="9">
    <source>
        <dbReference type="SAM" id="Phobius"/>
    </source>
</evidence>
<dbReference type="PROSITE" id="PS50893">
    <property type="entry name" value="ABC_TRANSPORTER_2"/>
    <property type="match status" value="1"/>
</dbReference>
<organism evidence="12">
    <name type="scientific">uncultured Sulfurovum sp</name>
    <dbReference type="NCBI Taxonomy" id="269237"/>
    <lineage>
        <taxon>Bacteria</taxon>
        <taxon>Pseudomonadati</taxon>
        <taxon>Campylobacterota</taxon>
        <taxon>Epsilonproteobacteria</taxon>
        <taxon>Campylobacterales</taxon>
        <taxon>Sulfurovaceae</taxon>
        <taxon>Sulfurovum</taxon>
        <taxon>environmental samples</taxon>
    </lineage>
</organism>
<dbReference type="CDD" id="cd07346">
    <property type="entry name" value="ABC_6TM_exporters"/>
    <property type="match status" value="1"/>
</dbReference>
<feature type="domain" description="ABC transmembrane type-1" evidence="11">
    <location>
        <begin position="6"/>
        <end position="300"/>
    </location>
</feature>
<evidence type="ECO:0000256" key="3">
    <source>
        <dbReference type="ARBA" id="ARBA00022475"/>
    </source>
</evidence>
<feature type="transmembrane region" description="Helical" evidence="9">
    <location>
        <begin position="255"/>
        <end position="271"/>
    </location>
</feature>
<evidence type="ECO:0000256" key="6">
    <source>
        <dbReference type="ARBA" id="ARBA00022840"/>
    </source>
</evidence>
<feature type="transmembrane region" description="Helical" evidence="9">
    <location>
        <begin position="157"/>
        <end position="176"/>
    </location>
</feature>
<dbReference type="PANTHER" id="PTHR24221">
    <property type="entry name" value="ATP-BINDING CASSETTE SUB-FAMILY B"/>
    <property type="match status" value="1"/>
</dbReference>
<dbReference type="SUPFAM" id="SSF52540">
    <property type="entry name" value="P-loop containing nucleoside triphosphate hydrolases"/>
    <property type="match status" value="1"/>
</dbReference>
<dbReference type="InterPro" id="IPR011527">
    <property type="entry name" value="ABC1_TM_dom"/>
</dbReference>
<dbReference type="PROSITE" id="PS50929">
    <property type="entry name" value="ABC_TM1F"/>
    <property type="match status" value="1"/>
</dbReference>